<dbReference type="Proteomes" id="UP000032483">
    <property type="component" value="Unassembled WGS sequence"/>
</dbReference>
<evidence type="ECO:0000313" key="7">
    <source>
        <dbReference type="Proteomes" id="UP000053433"/>
    </source>
</evidence>
<evidence type="ECO:0000313" key="6">
    <source>
        <dbReference type="Proteomes" id="UP000032483"/>
    </source>
</evidence>
<reference evidence="3 8" key="4">
    <citation type="submission" date="2019-08" db="EMBL/GenBank/DDBJ databases">
        <title>In-depth cultivation of the pig gut microbiome towards novel bacterial diversity and tailored functional studies.</title>
        <authorList>
            <person name="Wylensek D."/>
            <person name="Hitch T.C.A."/>
            <person name="Clavel T."/>
        </authorList>
    </citation>
    <scope>NUCLEOTIDE SEQUENCE [LARGE SCALE GENOMIC DNA]</scope>
    <source>
        <strain evidence="3 8">WCA3-601-WT-6J</strain>
    </source>
</reference>
<gene>
    <name evidence="2" type="ORF">ASJ35_04240</name>
    <name evidence="3" type="ORF">FYJ76_15585</name>
    <name evidence="5" type="ORF">GMD52_07230</name>
    <name evidence="4" type="ORF">GMD59_07530</name>
    <name evidence="1" type="ORF">TQ39_10295</name>
</gene>
<dbReference type="EMBL" id="LMUA01000004">
    <property type="protein sequence ID" value="KUE77114.1"/>
    <property type="molecule type" value="Genomic_DNA"/>
</dbReference>
<comment type="caution">
    <text evidence="1">The sequence shown here is derived from an EMBL/GenBank/DDBJ whole genome shotgun (WGS) entry which is preliminary data.</text>
</comment>
<evidence type="ECO:0000313" key="5">
    <source>
        <dbReference type="EMBL" id="MTS51330.1"/>
    </source>
</evidence>
<evidence type="ECO:0000313" key="3">
    <source>
        <dbReference type="EMBL" id="MST93335.1"/>
    </source>
</evidence>
<evidence type="ECO:0000313" key="10">
    <source>
        <dbReference type="Proteomes" id="UP000472755"/>
    </source>
</evidence>
<protein>
    <submittedName>
        <fullName evidence="1">Uncharacterized protein</fullName>
    </submittedName>
</protein>
<evidence type="ECO:0000313" key="4">
    <source>
        <dbReference type="EMBL" id="MTS27139.1"/>
    </source>
</evidence>
<proteinExistence type="predicted"/>
<dbReference type="AlphaFoldDB" id="A0A0D8IZR8"/>
<evidence type="ECO:0000313" key="2">
    <source>
        <dbReference type="EMBL" id="KUE77114.1"/>
    </source>
</evidence>
<sequence length="167" mass="18991">MKLPKIFFRKLIIGAVLLAIATGMTAFIKESLDTQDPESALPIITVLYGDEELVPDKEVRRAGWEWNFFLTQEKTPLLSPEDVPLQPVDVMPGAQMRILFTKEPSELRVMRAVSDKPTEYLELSDAGGGRFSTPTTPGLYFYKVRAEWSGRGFIQYYFALQVRELQI</sequence>
<keyword evidence="6" id="KW-1185">Reference proteome</keyword>
<accession>A0A0W7TTE2</accession>
<reference evidence="1" key="1">
    <citation type="submission" date="2015-02" db="EMBL/GenBank/DDBJ databases">
        <title>A novel member of the family Ruminococcaceae isolated from human feces.</title>
        <authorList>
            <person name="Shkoporov A.N."/>
            <person name="Chaplin A.V."/>
            <person name="Motuzova O.V."/>
            <person name="Kafarskaia L.I."/>
            <person name="Khokhlova E.V."/>
            <person name="Efimov B.A."/>
        </authorList>
    </citation>
    <scope>NUCLEOTIDE SEQUENCE [LARGE SCALE GENOMIC DNA]</scope>
    <source>
        <strain evidence="1">585-1</strain>
    </source>
</reference>
<dbReference type="GeneID" id="42856971"/>
<name>A0A0D8IZR8_9FIRM</name>
<reference evidence="2 7" key="2">
    <citation type="submission" date="2015-10" db="EMBL/GenBank/DDBJ databases">
        <title>A novel member of the family Ruminococcaceae isolated from human faeces.</title>
        <authorList>
            <person name="Shkoporov A.N."/>
            <person name="Chaplin A.V."/>
            <person name="Motuzova O.V."/>
            <person name="Kafarskaia L.I."/>
            <person name="Efimov B.A."/>
        </authorList>
    </citation>
    <scope>NUCLEOTIDE SEQUENCE [LARGE SCALE GENOMIC DNA]</scope>
    <source>
        <strain evidence="2 7">668</strain>
    </source>
</reference>
<dbReference type="Proteomes" id="UP000431913">
    <property type="component" value="Unassembled WGS sequence"/>
</dbReference>
<dbReference type="EMBL" id="VUNJ01000024">
    <property type="protein sequence ID" value="MST93335.1"/>
    <property type="molecule type" value="Genomic_DNA"/>
</dbReference>
<evidence type="ECO:0000313" key="9">
    <source>
        <dbReference type="Proteomes" id="UP000449193"/>
    </source>
</evidence>
<dbReference type="Proteomes" id="UP000449193">
    <property type="component" value="Unassembled WGS sequence"/>
</dbReference>
<dbReference type="EMBL" id="WMZU01000009">
    <property type="protein sequence ID" value="MTS27139.1"/>
    <property type="molecule type" value="Genomic_DNA"/>
</dbReference>
<evidence type="ECO:0000313" key="8">
    <source>
        <dbReference type="Proteomes" id="UP000431913"/>
    </source>
</evidence>
<dbReference type="RefSeq" id="WP_009324537.1">
    <property type="nucleotide sequence ID" value="NZ_CAOJUJ010000016.1"/>
</dbReference>
<organism evidence="1 6">
    <name type="scientific">Ruthenibacterium lactatiformans</name>
    <dbReference type="NCBI Taxonomy" id="1550024"/>
    <lineage>
        <taxon>Bacteria</taxon>
        <taxon>Bacillati</taxon>
        <taxon>Bacillota</taxon>
        <taxon>Clostridia</taxon>
        <taxon>Eubacteriales</taxon>
        <taxon>Oscillospiraceae</taxon>
        <taxon>Ruthenibacterium</taxon>
    </lineage>
</organism>
<reference evidence="9 10" key="3">
    <citation type="journal article" date="2019" name="Nat. Med.">
        <title>A library of human gut bacterial isolates paired with longitudinal multiomics data enables mechanistic microbiome research.</title>
        <authorList>
            <person name="Poyet M."/>
            <person name="Groussin M."/>
            <person name="Gibbons S.M."/>
            <person name="Avila-Pacheco J."/>
            <person name="Jiang X."/>
            <person name="Kearney S.M."/>
            <person name="Perrotta A.R."/>
            <person name="Berdy B."/>
            <person name="Zhao S."/>
            <person name="Lieberman T.D."/>
            <person name="Swanson P.K."/>
            <person name="Smith M."/>
            <person name="Roesemann S."/>
            <person name="Alexander J.E."/>
            <person name="Rich S.A."/>
            <person name="Livny J."/>
            <person name="Vlamakis H."/>
            <person name="Clish C."/>
            <person name="Bullock K."/>
            <person name="Deik A."/>
            <person name="Scott J."/>
            <person name="Pierce K.A."/>
            <person name="Xavier R.J."/>
            <person name="Alm E.J."/>
        </authorList>
    </citation>
    <scope>NUCLEOTIDE SEQUENCE [LARGE SCALE GENOMIC DNA]</scope>
    <source>
        <strain evidence="4 10">BIOML-A4</strain>
        <strain evidence="5 9">BIOML-A7</strain>
    </source>
</reference>
<dbReference type="Proteomes" id="UP000472755">
    <property type="component" value="Unassembled WGS sequence"/>
</dbReference>
<dbReference type="EMBL" id="JXXK01000013">
    <property type="protein sequence ID" value="KJF39771.1"/>
    <property type="molecule type" value="Genomic_DNA"/>
</dbReference>
<dbReference type="EMBL" id="WMZR01000007">
    <property type="protein sequence ID" value="MTS51330.1"/>
    <property type="molecule type" value="Genomic_DNA"/>
</dbReference>
<accession>A0A0D8IZR8</accession>
<evidence type="ECO:0000313" key="1">
    <source>
        <dbReference type="EMBL" id="KJF39771.1"/>
    </source>
</evidence>
<dbReference type="Proteomes" id="UP000053433">
    <property type="component" value="Unassembled WGS sequence"/>
</dbReference>